<gene>
    <name evidence="3" type="ORF">S23_37250</name>
</gene>
<proteinExistence type="predicted"/>
<organism evidence="3 4">
    <name type="scientific">Bradyrhizobium cosmicum</name>
    <dbReference type="NCBI Taxonomy" id="1404864"/>
    <lineage>
        <taxon>Bacteria</taxon>
        <taxon>Pseudomonadati</taxon>
        <taxon>Pseudomonadota</taxon>
        <taxon>Alphaproteobacteria</taxon>
        <taxon>Hyphomicrobiales</taxon>
        <taxon>Nitrobacteraceae</taxon>
        <taxon>Bradyrhizobium</taxon>
    </lineage>
</organism>
<feature type="domain" description="Methyltransferase type 11" evidence="2">
    <location>
        <begin position="80"/>
        <end position="155"/>
    </location>
</feature>
<dbReference type="Pfam" id="PF08241">
    <property type="entry name" value="Methyltransf_11"/>
    <property type="match status" value="1"/>
</dbReference>
<dbReference type="Gene3D" id="3.40.50.150">
    <property type="entry name" value="Vaccinia Virus protein VP39"/>
    <property type="match status" value="1"/>
</dbReference>
<dbReference type="InterPro" id="IPR029063">
    <property type="entry name" value="SAM-dependent_MTases_sf"/>
</dbReference>
<dbReference type="SUPFAM" id="SSF53335">
    <property type="entry name" value="S-adenosyl-L-methionine-dependent methyltransferases"/>
    <property type="match status" value="1"/>
</dbReference>
<dbReference type="KEGG" id="brs:S23_37250"/>
<dbReference type="AlphaFoldDB" id="A0AAI8MFD7"/>
<dbReference type="CDD" id="cd02440">
    <property type="entry name" value="AdoMet_MTases"/>
    <property type="match status" value="1"/>
</dbReference>
<reference evidence="3 4" key="1">
    <citation type="journal article" date="2012" name="Microbes Environ.">
        <title>Complete genome sequence of Bradyrhizobium sp. S23321: insights into symbiosis evolution in soil oligotrophs.</title>
        <authorList>
            <person name="Okubo T."/>
            <person name="Tsukui T."/>
            <person name="Maita H."/>
            <person name="Okamoto S."/>
            <person name="Oshima K."/>
            <person name="Fujisawa T."/>
            <person name="Saito A."/>
            <person name="Futamata H."/>
            <person name="Hattori R."/>
            <person name="Shimomura Y."/>
            <person name="Haruta S."/>
            <person name="Morimoto S."/>
            <person name="Wang Y."/>
            <person name="Sakai Y."/>
            <person name="Hattori M."/>
            <person name="Aizawa S."/>
            <person name="Nagashima K.V.P."/>
            <person name="Masuda S."/>
            <person name="Hattori T."/>
            <person name="Yamashita A."/>
            <person name="Bao Z."/>
            <person name="Hayatsu M."/>
            <person name="Kajiya-Kanegae H."/>
            <person name="Yoshinaga I."/>
            <person name="Sakamoto K."/>
            <person name="Toyota K."/>
            <person name="Nakao M."/>
            <person name="Kohara M."/>
            <person name="Anda M."/>
            <person name="Niwa R."/>
            <person name="Jung-Hwan P."/>
            <person name="Sameshima-Saito R."/>
            <person name="Tokuda S."/>
            <person name="Yamamoto S."/>
            <person name="Yamamoto S."/>
            <person name="Yokoyama T."/>
            <person name="Akutsu T."/>
            <person name="Nakamura Y."/>
            <person name="Nakahira-Yanaka Y."/>
            <person name="Takada Hoshino Y."/>
            <person name="Hirakawa H."/>
            <person name="Mitsui H."/>
            <person name="Terasawa K."/>
            <person name="Itakura M."/>
            <person name="Sato S."/>
            <person name="Ikeda-Ohtsubo W."/>
            <person name="Sakakura N."/>
            <person name="Kaminuma E."/>
            <person name="Minamisawa K."/>
        </authorList>
    </citation>
    <scope>NUCLEOTIDE SEQUENCE [LARGE SCALE GENOMIC DNA]</scope>
    <source>
        <strain evidence="3 4">S23321</strain>
    </source>
</reference>
<evidence type="ECO:0000259" key="2">
    <source>
        <dbReference type="Pfam" id="PF08241"/>
    </source>
</evidence>
<name>A0AAI8MFD7_9BRAD</name>
<dbReference type="GO" id="GO:0008757">
    <property type="term" value="F:S-adenosylmethionine-dependent methyltransferase activity"/>
    <property type="evidence" value="ECO:0007669"/>
    <property type="project" value="InterPro"/>
</dbReference>
<keyword evidence="4" id="KW-1185">Reference proteome</keyword>
<dbReference type="Proteomes" id="UP000007886">
    <property type="component" value="Chromosome"/>
</dbReference>
<evidence type="ECO:0000313" key="3">
    <source>
        <dbReference type="EMBL" id="BAL76923.1"/>
    </source>
</evidence>
<evidence type="ECO:0000313" key="4">
    <source>
        <dbReference type="Proteomes" id="UP000007886"/>
    </source>
</evidence>
<feature type="compositionally biased region" description="Polar residues" evidence="1">
    <location>
        <begin position="206"/>
        <end position="228"/>
    </location>
</feature>
<dbReference type="InterPro" id="IPR013216">
    <property type="entry name" value="Methyltransf_11"/>
</dbReference>
<evidence type="ECO:0000256" key="1">
    <source>
        <dbReference type="SAM" id="MobiDB-lite"/>
    </source>
</evidence>
<feature type="region of interest" description="Disordered" evidence="1">
    <location>
        <begin position="206"/>
        <end position="233"/>
    </location>
</feature>
<dbReference type="EMBL" id="AP012279">
    <property type="protein sequence ID" value="BAL76923.1"/>
    <property type="molecule type" value="Genomic_DNA"/>
</dbReference>
<sequence length="253" mass="27878">MNGAHAARRIEWWGQMADAVGTHFSPEIAAGGFSRVDGTVQFWQRVGALIGPQSVVLDFGAGRGAKQSEDLVSYRRGLLSLKGRVRDLIGVDVDPVVITNEALDRAFVITPDGELPIPDQSIDVVVSDFVFEHIQDPAMAARELDRVLKPGGWICARTPNRHGYIALGNRLIPDSLHARIIRSAQDAREEKDVFPAVYRLNSTSASGSTFRPPATISTSFRGTRSRPTISDRSCSIRSSWRSSTARRRHSRRC</sequence>
<dbReference type="RefSeq" id="WP_015686211.1">
    <property type="nucleotide sequence ID" value="NC_017082.1"/>
</dbReference>
<accession>A0AAI8MFD7</accession>
<protein>
    <recommendedName>
        <fullName evidence="2">Methyltransferase type 11 domain-containing protein</fullName>
    </recommendedName>
</protein>